<evidence type="ECO:0000256" key="1">
    <source>
        <dbReference type="SAM" id="MobiDB-lite"/>
    </source>
</evidence>
<protein>
    <submittedName>
        <fullName evidence="2">Uncharacterized protein</fullName>
    </submittedName>
</protein>
<feature type="region of interest" description="Disordered" evidence="1">
    <location>
        <begin position="1"/>
        <end position="69"/>
    </location>
</feature>
<evidence type="ECO:0000313" key="2">
    <source>
        <dbReference type="EMBL" id="KKZ61637.1"/>
    </source>
</evidence>
<organism evidence="2 3">
    <name type="scientific">[Emmonsia] crescens</name>
    <dbReference type="NCBI Taxonomy" id="73230"/>
    <lineage>
        <taxon>Eukaryota</taxon>
        <taxon>Fungi</taxon>
        <taxon>Dikarya</taxon>
        <taxon>Ascomycota</taxon>
        <taxon>Pezizomycotina</taxon>
        <taxon>Eurotiomycetes</taxon>
        <taxon>Eurotiomycetidae</taxon>
        <taxon>Onygenales</taxon>
        <taxon>Ajellomycetaceae</taxon>
        <taxon>Emergomyces</taxon>
    </lineage>
</organism>
<reference evidence="3" key="1">
    <citation type="journal article" date="2015" name="PLoS Genet.">
        <title>The dynamic genome and transcriptome of the human fungal pathogen Blastomyces and close relative Emmonsia.</title>
        <authorList>
            <person name="Munoz J.F."/>
            <person name="Gauthier G.M."/>
            <person name="Desjardins C.A."/>
            <person name="Gallo J.E."/>
            <person name="Holder J."/>
            <person name="Sullivan T.D."/>
            <person name="Marty A.J."/>
            <person name="Carmen J.C."/>
            <person name="Chen Z."/>
            <person name="Ding L."/>
            <person name="Gujja S."/>
            <person name="Magrini V."/>
            <person name="Misas E."/>
            <person name="Mitreva M."/>
            <person name="Priest M."/>
            <person name="Saif S."/>
            <person name="Whiston E.A."/>
            <person name="Young S."/>
            <person name="Zeng Q."/>
            <person name="Goldman W.E."/>
            <person name="Mardis E.R."/>
            <person name="Taylor J.W."/>
            <person name="McEwen J.G."/>
            <person name="Clay O.K."/>
            <person name="Klein B.S."/>
            <person name="Cuomo C.A."/>
        </authorList>
    </citation>
    <scope>NUCLEOTIDE SEQUENCE [LARGE SCALE GENOMIC DNA]</scope>
    <source>
        <strain evidence="3">UAMH 3008</strain>
    </source>
</reference>
<dbReference type="EMBL" id="LCZI01001260">
    <property type="protein sequence ID" value="KKZ61637.1"/>
    <property type="molecule type" value="Genomic_DNA"/>
</dbReference>
<name>A0A0G2HTZ6_9EURO</name>
<dbReference type="VEuPathDB" id="FungiDB:EMCG_03822"/>
<dbReference type="Proteomes" id="UP000034164">
    <property type="component" value="Unassembled WGS sequence"/>
</dbReference>
<gene>
    <name evidence="2" type="ORF">EMCG_03822</name>
</gene>
<accession>A0A0G2HTZ6</accession>
<proteinExistence type="predicted"/>
<feature type="compositionally biased region" description="Polar residues" evidence="1">
    <location>
        <begin position="43"/>
        <end position="53"/>
    </location>
</feature>
<evidence type="ECO:0000313" key="3">
    <source>
        <dbReference type="Proteomes" id="UP000034164"/>
    </source>
</evidence>
<feature type="compositionally biased region" description="Low complexity" evidence="1">
    <location>
        <begin position="33"/>
        <end position="42"/>
    </location>
</feature>
<comment type="caution">
    <text evidence="2">The sequence shown here is derived from an EMBL/GenBank/DDBJ whole genome shotgun (WGS) entry which is preliminary data.</text>
</comment>
<sequence>MACSRAPGIFSNRIQNGGDMTTDYYYPAPPAQTPAAPATPYAGSQNPQTQQESGWMREAGDEKDEGSKE</sequence>
<dbReference type="AlphaFoldDB" id="A0A0G2HTZ6"/>